<organism evidence="2 3">
    <name type="scientific">Albula glossodonta</name>
    <name type="common">roundjaw bonefish</name>
    <dbReference type="NCBI Taxonomy" id="121402"/>
    <lineage>
        <taxon>Eukaryota</taxon>
        <taxon>Metazoa</taxon>
        <taxon>Chordata</taxon>
        <taxon>Craniata</taxon>
        <taxon>Vertebrata</taxon>
        <taxon>Euteleostomi</taxon>
        <taxon>Actinopterygii</taxon>
        <taxon>Neopterygii</taxon>
        <taxon>Teleostei</taxon>
        <taxon>Albuliformes</taxon>
        <taxon>Albulidae</taxon>
        <taxon>Albula</taxon>
    </lineage>
</organism>
<feature type="compositionally biased region" description="Acidic residues" evidence="1">
    <location>
        <begin position="1"/>
        <end position="13"/>
    </location>
</feature>
<feature type="region of interest" description="Disordered" evidence="1">
    <location>
        <begin position="1"/>
        <end position="64"/>
    </location>
</feature>
<feature type="compositionally biased region" description="Basic and acidic residues" evidence="1">
    <location>
        <begin position="195"/>
        <end position="240"/>
    </location>
</feature>
<dbReference type="AlphaFoldDB" id="A0A8T2P467"/>
<feature type="compositionally biased region" description="Acidic residues" evidence="1">
    <location>
        <begin position="241"/>
        <end position="254"/>
    </location>
</feature>
<dbReference type="PANTHER" id="PTHR22397:SF2">
    <property type="entry name" value="JUNCTIONAL SARCOPLASMIC RETICULUM PROTEIN 1"/>
    <property type="match status" value="1"/>
</dbReference>
<dbReference type="EMBL" id="JAFBMS010000023">
    <property type="protein sequence ID" value="KAG9343437.1"/>
    <property type="molecule type" value="Genomic_DNA"/>
</dbReference>
<comment type="caution">
    <text evidence="2">The sequence shown here is derived from an EMBL/GenBank/DDBJ whole genome shotgun (WGS) entry which is preliminary data.</text>
</comment>
<dbReference type="Pfam" id="PF15312">
    <property type="entry name" value="JSRP"/>
    <property type="match status" value="1"/>
</dbReference>
<feature type="compositionally biased region" description="Basic and acidic residues" evidence="1">
    <location>
        <begin position="260"/>
        <end position="271"/>
    </location>
</feature>
<reference evidence="2" key="1">
    <citation type="thesis" date="2021" institute="BYU ScholarsArchive" country="Provo, UT, USA">
        <title>Applications of and Algorithms for Genome Assembly and Genomic Analyses with an Emphasis on Marine Teleosts.</title>
        <authorList>
            <person name="Pickett B.D."/>
        </authorList>
    </citation>
    <scope>NUCLEOTIDE SEQUENCE</scope>
    <source>
        <strain evidence="2">HI-2016</strain>
    </source>
</reference>
<dbReference type="OrthoDB" id="9908757at2759"/>
<feature type="region of interest" description="Disordered" evidence="1">
    <location>
        <begin position="170"/>
        <end position="298"/>
    </location>
</feature>
<evidence type="ECO:0000313" key="2">
    <source>
        <dbReference type="EMBL" id="KAG9343437.1"/>
    </source>
</evidence>
<name>A0A8T2P467_9TELE</name>
<proteinExistence type="predicted"/>
<sequence length="298" mass="34301">MEESTFETFEDELGAPLQEDPPTKTIRQIRRPDTQAPRKMKEVRTSKPPEHAKASAEGNVQDHMPTVNPAVSIRRALSIQNLSQMESPWEGVTLNRCLFVAITILLISSGFQRLHAALKSLRTERDGERDEDSLALTRVGLRHDRAPPQPETSLWDSFFWWVLEDDEDEVEEDEESGAGKARKLGDVGRGGRSRTGRDKQQDTPGKTREKRDKRGRGREHEESAKGKRRREMREKVRHREEEDDEGEEEEEEEMGPGRKHRDESETQERGSESTATGEKSGRRGHRYALYDNTFKKRE</sequence>
<dbReference type="InterPro" id="IPR026178">
    <property type="entry name" value="JSRP1"/>
</dbReference>
<dbReference type="PANTHER" id="PTHR22397">
    <property type="entry name" value="JUNCTIONAL SARCOPLASMIC RETICULUM PROTEIN 1"/>
    <property type="match status" value="1"/>
</dbReference>
<keyword evidence="3" id="KW-1185">Reference proteome</keyword>
<gene>
    <name evidence="2" type="ORF">JZ751_013601</name>
</gene>
<evidence type="ECO:0000313" key="3">
    <source>
        <dbReference type="Proteomes" id="UP000824540"/>
    </source>
</evidence>
<dbReference type="Proteomes" id="UP000824540">
    <property type="component" value="Unassembled WGS sequence"/>
</dbReference>
<evidence type="ECO:0000256" key="1">
    <source>
        <dbReference type="SAM" id="MobiDB-lite"/>
    </source>
</evidence>
<accession>A0A8T2P467</accession>
<feature type="compositionally biased region" description="Basic and acidic residues" evidence="1">
    <location>
        <begin position="39"/>
        <end position="54"/>
    </location>
</feature>
<protein>
    <submittedName>
        <fullName evidence="2">Uncharacterized protein</fullName>
    </submittedName>
</protein>